<proteinExistence type="predicted"/>
<feature type="transmembrane region" description="Helical" evidence="2">
    <location>
        <begin position="23"/>
        <end position="41"/>
    </location>
</feature>
<comment type="caution">
    <text evidence="3">The sequence shown here is derived from an EMBL/GenBank/DDBJ whole genome shotgun (WGS) entry which is preliminary data.</text>
</comment>
<name>A0A246JKR5_9BURK</name>
<dbReference type="EMBL" id="NIOF01000001">
    <property type="protein sequence ID" value="OWQ93228.1"/>
    <property type="molecule type" value="Genomic_DNA"/>
</dbReference>
<evidence type="ECO:0000313" key="3">
    <source>
        <dbReference type="EMBL" id="OWQ93228.1"/>
    </source>
</evidence>
<reference evidence="3 4" key="1">
    <citation type="journal article" date="2008" name="Int. J. Syst. Evol. Microbiol.">
        <title>Description of Roseateles aquatilis sp. nov. and Roseateles terrae sp. nov., in the class Betaproteobacteria, and emended description of the genus Roseateles.</title>
        <authorList>
            <person name="Gomila M."/>
            <person name="Bowien B."/>
            <person name="Falsen E."/>
            <person name="Moore E.R."/>
            <person name="Lalucat J."/>
        </authorList>
    </citation>
    <scope>NUCLEOTIDE SEQUENCE [LARGE SCALE GENOMIC DNA]</scope>
    <source>
        <strain evidence="3 4">CCUG 48205</strain>
    </source>
</reference>
<dbReference type="RefSeq" id="WP_088382377.1">
    <property type="nucleotide sequence ID" value="NZ_NIOF01000001.1"/>
</dbReference>
<feature type="region of interest" description="Disordered" evidence="1">
    <location>
        <begin position="86"/>
        <end position="145"/>
    </location>
</feature>
<gene>
    <name evidence="3" type="ORF">CDN99_01685</name>
</gene>
<protein>
    <submittedName>
        <fullName evidence="3">Uncharacterized protein</fullName>
    </submittedName>
</protein>
<sequence length="145" mass="15031">MNEPEIPQALPCYTCTPWPRFPVIGPALVVVVAVLAALLLISNAHAFSDVGAELRIAALDKRVADREAERLAKVQVARRILVADGSSPRAGAHASAGMGAGADTGTGRSNIGPTMGASLDPDMRSGDARGNTSSHPNPGRKVRTQ</sequence>
<evidence type="ECO:0000256" key="1">
    <source>
        <dbReference type="SAM" id="MobiDB-lite"/>
    </source>
</evidence>
<keyword evidence="2" id="KW-0472">Membrane</keyword>
<accession>A0A246JKR5</accession>
<dbReference type="AlphaFoldDB" id="A0A246JKR5"/>
<dbReference type="OrthoDB" id="10009738at2"/>
<keyword evidence="2" id="KW-0812">Transmembrane</keyword>
<evidence type="ECO:0000313" key="4">
    <source>
        <dbReference type="Proteomes" id="UP000197468"/>
    </source>
</evidence>
<dbReference type="Proteomes" id="UP000197468">
    <property type="component" value="Unassembled WGS sequence"/>
</dbReference>
<organism evidence="3 4">
    <name type="scientific">Roseateles aquatilis</name>
    <dbReference type="NCBI Taxonomy" id="431061"/>
    <lineage>
        <taxon>Bacteria</taxon>
        <taxon>Pseudomonadati</taxon>
        <taxon>Pseudomonadota</taxon>
        <taxon>Betaproteobacteria</taxon>
        <taxon>Burkholderiales</taxon>
        <taxon>Sphaerotilaceae</taxon>
        <taxon>Roseateles</taxon>
    </lineage>
</organism>
<evidence type="ECO:0000256" key="2">
    <source>
        <dbReference type="SAM" id="Phobius"/>
    </source>
</evidence>
<keyword evidence="4" id="KW-1185">Reference proteome</keyword>
<keyword evidence="2" id="KW-1133">Transmembrane helix</keyword>